<organism evidence="2">
    <name type="scientific">Fagus sylvatica</name>
    <name type="common">Beechnut</name>
    <dbReference type="NCBI Taxonomy" id="28930"/>
    <lineage>
        <taxon>Eukaryota</taxon>
        <taxon>Viridiplantae</taxon>
        <taxon>Streptophyta</taxon>
        <taxon>Embryophyta</taxon>
        <taxon>Tracheophyta</taxon>
        <taxon>Spermatophyta</taxon>
        <taxon>Magnoliopsida</taxon>
        <taxon>eudicotyledons</taxon>
        <taxon>Gunneridae</taxon>
        <taxon>Pentapetalae</taxon>
        <taxon>rosids</taxon>
        <taxon>fabids</taxon>
        <taxon>Fagales</taxon>
        <taxon>Fagaceae</taxon>
        <taxon>Fagus</taxon>
    </lineage>
</organism>
<gene>
    <name evidence="2" type="ORF">FSB_LOCUS30831</name>
</gene>
<sequence>MVAIDRQGICDADLSNRLLHRPCFDDRIVAIHVRNEHHPLVLLLFRNPQYGFGASSTPQLSCSSSRRRLSSASVNFGIGIDTRVAFLSGFLLAFSISILSNIWLTQL</sequence>
<name>A0A2N9GU71_FAGSY</name>
<keyword evidence="1" id="KW-0472">Membrane</keyword>
<evidence type="ECO:0000313" key="2">
    <source>
        <dbReference type="EMBL" id="SPD02949.1"/>
    </source>
</evidence>
<feature type="transmembrane region" description="Helical" evidence="1">
    <location>
        <begin position="84"/>
        <end position="104"/>
    </location>
</feature>
<evidence type="ECO:0000256" key="1">
    <source>
        <dbReference type="SAM" id="Phobius"/>
    </source>
</evidence>
<proteinExistence type="predicted"/>
<protein>
    <submittedName>
        <fullName evidence="2">Uncharacterized protein</fullName>
    </submittedName>
</protein>
<keyword evidence="1" id="KW-1133">Transmembrane helix</keyword>
<accession>A0A2N9GU71</accession>
<dbReference type="EMBL" id="OIVN01002358">
    <property type="protein sequence ID" value="SPD02949.1"/>
    <property type="molecule type" value="Genomic_DNA"/>
</dbReference>
<reference evidence="2" key="1">
    <citation type="submission" date="2018-02" db="EMBL/GenBank/DDBJ databases">
        <authorList>
            <person name="Cohen D.B."/>
            <person name="Kent A.D."/>
        </authorList>
    </citation>
    <scope>NUCLEOTIDE SEQUENCE</scope>
</reference>
<dbReference type="AlphaFoldDB" id="A0A2N9GU71"/>
<keyword evidence="1" id="KW-0812">Transmembrane</keyword>